<dbReference type="OrthoDB" id="414698at2759"/>
<evidence type="ECO:0000259" key="3">
    <source>
        <dbReference type="Pfam" id="PF03959"/>
    </source>
</evidence>
<dbReference type="InterPro" id="IPR050593">
    <property type="entry name" value="LovG"/>
</dbReference>
<evidence type="ECO:0000256" key="2">
    <source>
        <dbReference type="SAM" id="MobiDB-lite"/>
    </source>
</evidence>
<evidence type="ECO:0000256" key="1">
    <source>
        <dbReference type="ARBA" id="ARBA00022801"/>
    </source>
</evidence>
<dbReference type="Gene3D" id="3.40.50.1820">
    <property type="entry name" value="alpha/beta hydrolase"/>
    <property type="match status" value="1"/>
</dbReference>
<dbReference type="PANTHER" id="PTHR48070:SF6">
    <property type="entry name" value="ESTERASE OVCA2"/>
    <property type="match status" value="1"/>
</dbReference>
<dbReference type="Proteomes" id="UP000738359">
    <property type="component" value="Unassembled WGS sequence"/>
</dbReference>
<accession>A0A9P6JDJ9</accession>
<gene>
    <name evidence="4" type="ORF">BGZ70_004024</name>
</gene>
<dbReference type="GO" id="GO:0016787">
    <property type="term" value="F:hydrolase activity"/>
    <property type="evidence" value="ECO:0007669"/>
    <property type="project" value="UniProtKB-KW"/>
</dbReference>
<keyword evidence="5" id="KW-1185">Reference proteome</keyword>
<dbReference type="PANTHER" id="PTHR48070">
    <property type="entry name" value="ESTERASE OVCA2"/>
    <property type="match status" value="1"/>
</dbReference>
<name>A0A9P6JDJ9_MORAP</name>
<dbReference type="EMBL" id="JAAAHY010000218">
    <property type="protein sequence ID" value="KAF9965824.1"/>
    <property type="molecule type" value="Genomic_DNA"/>
</dbReference>
<dbReference type="GO" id="GO:0005634">
    <property type="term" value="C:nucleus"/>
    <property type="evidence" value="ECO:0007669"/>
    <property type="project" value="TreeGrafter"/>
</dbReference>
<evidence type="ECO:0000313" key="4">
    <source>
        <dbReference type="EMBL" id="KAF9965824.1"/>
    </source>
</evidence>
<dbReference type="InterPro" id="IPR005645">
    <property type="entry name" value="FSH-like_dom"/>
</dbReference>
<feature type="compositionally biased region" description="Basic and acidic residues" evidence="2">
    <location>
        <begin position="188"/>
        <end position="197"/>
    </location>
</feature>
<sequence length="266" mass="29573">MTLRILCLHGYTQNALSFTKKTAAFRKSLKDIADLVYVTAPHIVPIPTLETPEEREQDELDNLEPEAVPYGWWTSSPEKPQYKGFDESLTGLRDVLEKQGPFDGVMGFSQGASMASILQLLLERPHLSPVMATCKHAPFKFAIIVSGFEPRDAEKLSWYTNQYPVVESLDASKSSRDGQDSGNGSENESTKGEDDVGSRTLFGVQGASMHVIGRNDVIIEPERSEGLLKHYEFRKPVTLYHDGGHYLPSNAASRQAYKAFVQSFVS</sequence>
<reference evidence="4" key="1">
    <citation type="journal article" date="2020" name="Fungal Divers.">
        <title>Resolving the Mortierellaceae phylogeny through synthesis of multi-gene phylogenetics and phylogenomics.</title>
        <authorList>
            <person name="Vandepol N."/>
            <person name="Liber J."/>
            <person name="Desiro A."/>
            <person name="Na H."/>
            <person name="Kennedy M."/>
            <person name="Barry K."/>
            <person name="Grigoriev I.V."/>
            <person name="Miller A.N."/>
            <person name="O'Donnell K."/>
            <person name="Stajich J.E."/>
            <person name="Bonito G."/>
        </authorList>
    </citation>
    <scope>NUCLEOTIDE SEQUENCE</scope>
    <source>
        <strain evidence="4">CK1249</strain>
    </source>
</reference>
<evidence type="ECO:0000313" key="5">
    <source>
        <dbReference type="Proteomes" id="UP000738359"/>
    </source>
</evidence>
<comment type="caution">
    <text evidence="4">The sequence shown here is derived from an EMBL/GenBank/DDBJ whole genome shotgun (WGS) entry which is preliminary data.</text>
</comment>
<protein>
    <recommendedName>
        <fullName evidence="3">Serine hydrolase domain-containing protein</fullName>
    </recommendedName>
</protein>
<dbReference type="SUPFAM" id="SSF53474">
    <property type="entry name" value="alpha/beta-Hydrolases"/>
    <property type="match status" value="1"/>
</dbReference>
<organism evidence="4 5">
    <name type="scientific">Mortierella alpina</name>
    <name type="common">Oleaginous fungus</name>
    <name type="synonym">Mortierella renispora</name>
    <dbReference type="NCBI Taxonomy" id="64518"/>
    <lineage>
        <taxon>Eukaryota</taxon>
        <taxon>Fungi</taxon>
        <taxon>Fungi incertae sedis</taxon>
        <taxon>Mucoromycota</taxon>
        <taxon>Mortierellomycotina</taxon>
        <taxon>Mortierellomycetes</taxon>
        <taxon>Mortierellales</taxon>
        <taxon>Mortierellaceae</taxon>
        <taxon>Mortierella</taxon>
    </lineage>
</organism>
<keyword evidence="1" id="KW-0378">Hydrolase</keyword>
<dbReference type="GO" id="GO:0005737">
    <property type="term" value="C:cytoplasm"/>
    <property type="evidence" value="ECO:0007669"/>
    <property type="project" value="TreeGrafter"/>
</dbReference>
<feature type="domain" description="Serine hydrolase" evidence="3">
    <location>
        <begin position="2"/>
        <end position="256"/>
    </location>
</feature>
<dbReference type="AlphaFoldDB" id="A0A9P6JDJ9"/>
<dbReference type="Pfam" id="PF03959">
    <property type="entry name" value="FSH1"/>
    <property type="match status" value="1"/>
</dbReference>
<dbReference type="InterPro" id="IPR029058">
    <property type="entry name" value="AB_hydrolase_fold"/>
</dbReference>
<proteinExistence type="predicted"/>
<feature type="region of interest" description="Disordered" evidence="2">
    <location>
        <begin position="170"/>
        <end position="198"/>
    </location>
</feature>